<evidence type="ECO:0000313" key="8">
    <source>
        <dbReference type="Proteomes" id="UP001642360"/>
    </source>
</evidence>
<name>A0ABC8U415_9AQUA</name>
<reference evidence="7 8" key="1">
    <citation type="submission" date="2024-02" db="EMBL/GenBank/DDBJ databases">
        <authorList>
            <person name="Vignale AGUSTIN F."/>
            <person name="Sosa J E."/>
            <person name="Modenutti C."/>
        </authorList>
    </citation>
    <scope>NUCLEOTIDE SEQUENCE [LARGE SCALE GENOMIC DNA]</scope>
</reference>
<accession>A0ABC8U415</accession>
<keyword evidence="8" id="KW-1185">Reference proteome</keyword>
<dbReference type="InterPro" id="IPR043001">
    <property type="entry name" value="IP5_2-K_N_lobe"/>
</dbReference>
<evidence type="ECO:0000313" key="7">
    <source>
        <dbReference type="EMBL" id="CAK9176392.1"/>
    </source>
</evidence>
<keyword evidence="5 6" id="KW-0067">ATP-binding</keyword>
<evidence type="ECO:0000256" key="6">
    <source>
        <dbReference type="RuleBase" id="RU364126"/>
    </source>
</evidence>
<comment type="function">
    <text evidence="6">Phosphorylates Ins(1,3,4,5,6)P5 at position 2 to form Ins(1,2,3,4,5,6)P6 (InsP6 or phytate).</text>
</comment>
<dbReference type="PANTHER" id="PTHR14456">
    <property type="entry name" value="INOSITOL POLYPHOSPHATE KINASE 1"/>
    <property type="match status" value="1"/>
</dbReference>
<evidence type="ECO:0000256" key="1">
    <source>
        <dbReference type="ARBA" id="ARBA00012023"/>
    </source>
</evidence>
<dbReference type="EC" id="2.7.1.158" evidence="1 6"/>
<dbReference type="EMBL" id="CAUOFW020006824">
    <property type="protein sequence ID" value="CAK9176392.1"/>
    <property type="molecule type" value="Genomic_DNA"/>
</dbReference>
<gene>
    <name evidence="7" type="ORF">ILEXP_LOCUS46248</name>
</gene>
<keyword evidence="3 6" id="KW-0547">Nucleotide-binding</keyword>
<comment type="caution">
    <text evidence="7">The sequence shown here is derived from an EMBL/GenBank/DDBJ whole genome shotgun (WGS) entry which is preliminary data.</text>
</comment>
<dbReference type="InterPro" id="IPR009286">
    <property type="entry name" value="Ins_P5_2-kin"/>
</dbReference>
<organism evidence="7 8">
    <name type="scientific">Ilex paraguariensis</name>
    <name type="common">yerba mate</name>
    <dbReference type="NCBI Taxonomy" id="185542"/>
    <lineage>
        <taxon>Eukaryota</taxon>
        <taxon>Viridiplantae</taxon>
        <taxon>Streptophyta</taxon>
        <taxon>Embryophyta</taxon>
        <taxon>Tracheophyta</taxon>
        <taxon>Spermatophyta</taxon>
        <taxon>Magnoliopsida</taxon>
        <taxon>eudicotyledons</taxon>
        <taxon>Gunneridae</taxon>
        <taxon>Pentapetalae</taxon>
        <taxon>asterids</taxon>
        <taxon>campanulids</taxon>
        <taxon>Aquifoliales</taxon>
        <taxon>Aquifoliaceae</taxon>
        <taxon>Ilex</taxon>
    </lineage>
</organism>
<dbReference type="GO" id="GO:0035299">
    <property type="term" value="F:inositol-1,3,4,5,6-pentakisphosphate 2-kinase activity"/>
    <property type="evidence" value="ECO:0007669"/>
    <property type="project" value="UniProtKB-EC"/>
</dbReference>
<keyword evidence="2 6" id="KW-0808">Transferase</keyword>
<comment type="domain">
    <text evidence="6">The EXKPK motif is conserved in inositol-pentakisphosphate 2-kinases of both family 1 and 2.</text>
</comment>
<dbReference type="PANTHER" id="PTHR14456:SF2">
    <property type="entry name" value="INOSITOL-PENTAKISPHOSPHATE 2-KINASE"/>
    <property type="match status" value="1"/>
</dbReference>
<proteinExistence type="predicted"/>
<dbReference type="Gene3D" id="3.30.200.110">
    <property type="entry name" value="Inositol-pentakisphosphate 2-kinase, N-lobe"/>
    <property type="match status" value="1"/>
</dbReference>
<evidence type="ECO:0000256" key="4">
    <source>
        <dbReference type="ARBA" id="ARBA00022777"/>
    </source>
</evidence>
<dbReference type="AlphaFoldDB" id="A0ABC8U415"/>
<dbReference type="Proteomes" id="UP001642360">
    <property type="component" value="Unassembled WGS sequence"/>
</dbReference>
<sequence>MEVALEAKDAGEWVYRGEGAINLVLAYNGSSPDFIGKVLRIQKVSRNESHCEKCPLALNMHECLLWKETKNLVSAPTREIAEQLYVQHVMSPLLGSEHVDAGIRILVSREFLEAVEKNVHCQRPSWRVDAAMVNPLCDSALLISDHAFFPHGILKENICVSVEIKPKCGFLPLSEFIAEGNTIKRSTTRFKMYQTLKLQQGKVSEISTYDPLDIFSGSKDRVHKAVKDLFATPQNNFRVFLNGSLIFGGLGGGVDSTSCMVGKAFEDVLKCIIWAEDGMRTINFLELVAEAIFRSGLLDRLLKVQKLDVVDIEGAIHAYYDIISQPCMVCRELGEGKLSEKYTSLHSIPLNESLKIVRDFLIAATGKDLSMMYCFRPRKTGDLESPYGGVLLESTNQSFDCKVVGWLGVRFGVRCGVWWFEVVALMWQQLWCLRVPVEDEEEEEIDGFWASFIDLDMKPLMKMEYYYELDQQIVSCYSQKVKAQHKLENATSIAEVANFDQSNVMEDAPHSRDTAGNWE</sequence>
<keyword evidence="4 6" id="KW-0418">Kinase</keyword>
<dbReference type="Pfam" id="PF06090">
    <property type="entry name" value="Ins_P5_2-kin"/>
    <property type="match status" value="1"/>
</dbReference>
<evidence type="ECO:0000256" key="3">
    <source>
        <dbReference type="ARBA" id="ARBA00022741"/>
    </source>
</evidence>
<comment type="catalytic activity">
    <reaction evidence="6">
        <text>1D-myo-inositol 1,3,4,5,6-pentakisphosphate + ATP = 1D-myo-inositol hexakisphosphate + ADP + H(+)</text>
        <dbReference type="Rhea" id="RHEA:20313"/>
        <dbReference type="ChEBI" id="CHEBI:15378"/>
        <dbReference type="ChEBI" id="CHEBI:30616"/>
        <dbReference type="ChEBI" id="CHEBI:57733"/>
        <dbReference type="ChEBI" id="CHEBI:58130"/>
        <dbReference type="ChEBI" id="CHEBI:456216"/>
        <dbReference type="EC" id="2.7.1.158"/>
    </reaction>
</comment>
<dbReference type="GO" id="GO:0005524">
    <property type="term" value="F:ATP binding"/>
    <property type="evidence" value="ECO:0007669"/>
    <property type="project" value="UniProtKB-KW"/>
</dbReference>
<protein>
    <recommendedName>
        <fullName evidence="1 6">Inositol-pentakisphosphate 2-kinase</fullName>
        <ecNumber evidence="1 6">2.7.1.158</ecNumber>
    </recommendedName>
</protein>
<evidence type="ECO:0000256" key="5">
    <source>
        <dbReference type="ARBA" id="ARBA00022840"/>
    </source>
</evidence>
<evidence type="ECO:0000256" key="2">
    <source>
        <dbReference type="ARBA" id="ARBA00022679"/>
    </source>
</evidence>